<dbReference type="PANTHER" id="PTHR42872:SF6">
    <property type="entry name" value="PROTEIN-GLUTAMATE METHYLESTERASE_PROTEIN-GLUTAMINE GLUTAMINASE"/>
    <property type="match status" value="1"/>
</dbReference>
<dbReference type="Gene3D" id="3.40.50.2300">
    <property type="match status" value="1"/>
</dbReference>
<dbReference type="GO" id="GO:0008984">
    <property type="term" value="F:protein-glutamate methylesterase activity"/>
    <property type="evidence" value="ECO:0007669"/>
    <property type="project" value="UniProtKB-EC"/>
</dbReference>
<dbReference type="SMART" id="SM00448">
    <property type="entry name" value="REC"/>
    <property type="match status" value="1"/>
</dbReference>
<dbReference type="Gene3D" id="3.40.50.180">
    <property type="entry name" value="Methylesterase CheB, C-terminal domain"/>
    <property type="match status" value="1"/>
</dbReference>
<evidence type="ECO:0000256" key="3">
    <source>
        <dbReference type="ARBA" id="ARBA00022801"/>
    </source>
</evidence>
<evidence type="ECO:0000256" key="2">
    <source>
        <dbReference type="ARBA" id="ARBA00022500"/>
    </source>
</evidence>
<dbReference type="SUPFAM" id="SSF52738">
    <property type="entry name" value="Methylesterase CheB, C-terminal domain"/>
    <property type="match status" value="1"/>
</dbReference>
<sequence length="343" mass="37315">MVKVLVIDDSPLIRRVLTEILQQADDLEVVGSAEDPYQARTMIKQLNPDVLTLDIEMPKMDGISFLKNLMRLRPMPVVMISTLTQKGSPITLEALELGAVDFIAKPTVNASKQFTQYAKVVQQKVRTAAAARVRAFKLNDVKPIETLHNSQFSLKKVVAIGASTGGTEAIKEVLIRMPENCPPIVITQHIPPVFSSSFAQRMDRTCAINVKEAQHGDKLAAGWAYIAPGDQHLSVVQRGSSLYCQLDQSDPVNRHRPAVDVLFNSLVEVCPKNTIAALLTGMGNDGAKGLLALKQHGAYTVAQDELSSVVWGMPKAAIELGAAIDVVSLDRVAQQLLSQAIKH</sequence>
<dbReference type="InterPro" id="IPR000673">
    <property type="entry name" value="Sig_transdc_resp-reg_Me-estase"/>
</dbReference>
<feature type="modified residue" description="4-aspartylphosphate" evidence="5 7">
    <location>
        <position position="54"/>
    </location>
</feature>
<evidence type="ECO:0000256" key="5">
    <source>
        <dbReference type="HAMAP-Rule" id="MF_00099"/>
    </source>
</evidence>
<dbReference type="Pfam" id="PF00072">
    <property type="entry name" value="Response_reg"/>
    <property type="match status" value="1"/>
</dbReference>
<dbReference type="SUPFAM" id="SSF52172">
    <property type="entry name" value="CheY-like"/>
    <property type="match status" value="1"/>
</dbReference>
<dbReference type="PROSITE" id="PS50110">
    <property type="entry name" value="RESPONSE_REGULATORY"/>
    <property type="match status" value="1"/>
</dbReference>
<dbReference type="RefSeq" id="WP_309039214.1">
    <property type="nucleotide sequence ID" value="NZ_JAVIFY010000009.1"/>
</dbReference>
<dbReference type="PROSITE" id="PS50122">
    <property type="entry name" value="CHEB"/>
    <property type="match status" value="1"/>
</dbReference>
<feature type="domain" description="CheB-type methylesterase" evidence="9">
    <location>
        <begin position="151"/>
        <end position="343"/>
    </location>
</feature>
<dbReference type="EC" id="3.1.1.61" evidence="5"/>
<evidence type="ECO:0000259" key="9">
    <source>
        <dbReference type="PROSITE" id="PS50122"/>
    </source>
</evidence>
<keyword evidence="2 5" id="KW-0145">Chemotaxis</keyword>
<evidence type="ECO:0000313" key="11">
    <source>
        <dbReference type="Proteomes" id="UP001226574"/>
    </source>
</evidence>
<dbReference type="Pfam" id="PF01339">
    <property type="entry name" value="CheB_methylest"/>
    <property type="match status" value="1"/>
</dbReference>
<dbReference type="CDD" id="cd16432">
    <property type="entry name" value="CheB_Rec"/>
    <property type="match status" value="1"/>
</dbReference>
<keyword evidence="11" id="KW-1185">Reference proteome</keyword>
<keyword evidence="1 5" id="KW-0963">Cytoplasm</keyword>
<dbReference type="CDD" id="cd17541">
    <property type="entry name" value="REC_CheB-like"/>
    <property type="match status" value="1"/>
</dbReference>
<evidence type="ECO:0000256" key="6">
    <source>
        <dbReference type="PROSITE-ProRule" id="PRU00050"/>
    </source>
</evidence>
<evidence type="ECO:0000313" key="10">
    <source>
        <dbReference type="EMBL" id="MDQ9092486.1"/>
    </source>
</evidence>
<keyword evidence="3 5" id="KW-0378">Hydrolase</keyword>
<comment type="function">
    <text evidence="5">Involved in chemotaxis. Part of a chemotaxis signal transduction system that modulates chemotaxis in response to various stimuli. Catalyzes the demethylation of specific methylglutamate residues introduced into the chemoreceptors (methyl-accepting chemotaxis proteins or MCP) by CheR. Also mediates the irreversible deamidation of specific glutamine residues to glutamic acid.</text>
</comment>
<evidence type="ECO:0000256" key="4">
    <source>
        <dbReference type="ARBA" id="ARBA00048267"/>
    </source>
</evidence>
<feature type="domain" description="Response regulatory" evidence="8">
    <location>
        <begin position="3"/>
        <end position="120"/>
    </location>
</feature>
<comment type="similarity">
    <text evidence="5">Belongs to the CheB family.</text>
</comment>
<feature type="active site" evidence="5 6">
    <location>
        <position position="189"/>
    </location>
</feature>
<comment type="catalytic activity">
    <reaction evidence="4 5">
        <text>[protein]-L-glutamate 5-O-methyl ester + H2O = L-glutamyl-[protein] + methanol + H(+)</text>
        <dbReference type="Rhea" id="RHEA:23236"/>
        <dbReference type="Rhea" id="RHEA-COMP:10208"/>
        <dbReference type="Rhea" id="RHEA-COMP:10311"/>
        <dbReference type="ChEBI" id="CHEBI:15377"/>
        <dbReference type="ChEBI" id="CHEBI:15378"/>
        <dbReference type="ChEBI" id="CHEBI:17790"/>
        <dbReference type="ChEBI" id="CHEBI:29973"/>
        <dbReference type="ChEBI" id="CHEBI:82795"/>
        <dbReference type="EC" id="3.1.1.61"/>
    </reaction>
</comment>
<evidence type="ECO:0000259" key="8">
    <source>
        <dbReference type="PROSITE" id="PS50110"/>
    </source>
</evidence>
<dbReference type="PIRSF" id="PIRSF000876">
    <property type="entry name" value="RR_chemtxs_CheB"/>
    <property type="match status" value="1"/>
</dbReference>
<dbReference type="HAMAP" id="MF_00099">
    <property type="entry name" value="CheB_chemtxs"/>
    <property type="match status" value="1"/>
</dbReference>
<keyword evidence="5 7" id="KW-0597">Phosphoprotein</keyword>
<dbReference type="InterPro" id="IPR011006">
    <property type="entry name" value="CheY-like_superfamily"/>
</dbReference>
<proteinExistence type="inferred from homology"/>
<dbReference type="EC" id="3.5.1.44" evidence="5"/>
<dbReference type="InterPro" id="IPR035909">
    <property type="entry name" value="CheB_C"/>
</dbReference>
<dbReference type="NCBIfam" id="NF009206">
    <property type="entry name" value="PRK12555.1"/>
    <property type="match status" value="1"/>
</dbReference>
<dbReference type="PANTHER" id="PTHR42872">
    <property type="entry name" value="PROTEIN-GLUTAMATE METHYLESTERASE/PROTEIN-GLUTAMINE GLUTAMINASE"/>
    <property type="match status" value="1"/>
</dbReference>
<comment type="catalytic activity">
    <reaction evidence="5">
        <text>L-glutaminyl-[protein] + H2O = L-glutamyl-[protein] + NH4(+)</text>
        <dbReference type="Rhea" id="RHEA:16441"/>
        <dbReference type="Rhea" id="RHEA-COMP:10207"/>
        <dbReference type="Rhea" id="RHEA-COMP:10208"/>
        <dbReference type="ChEBI" id="CHEBI:15377"/>
        <dbReference type="ChEBI" id="CHEBI:28938"/>
        <dbReference type="ChEBI" id="CHEBI:29973"/>
        <dbReference type="ChEBI" id="CHEBI:30011"/>
        <dbReference type="EC" id="3.5.1.44"/>
    </reaction>
</comment>
<protein>
    <recommendedName>
        <fullName evidence="5">Protein-glutamate methylesterase/protein-glutamine glutaminase</fullName>
        <ecNumber evidence="5">3.1.1.61</ecNumber>
        <ecNumber evidence="5">3.5.1.44</ecNumber>
    </recommendedName>
</protein>
<organism evidence="10 11">
    <name type="scientific">Pseudoalteromonas haloplanktis</name>
    <name type="common">Alteromonas haloplanktis</name>
    <dbReference type="NCBI Taxonomy" id="228"/>
    <lineage>
        <taxon>Bacteria</taxon>
        <taxon>Pseudomonadati</taxon>
        <taxon>Pseudomonadota</taxon>
        <taxon>Gammaproteobacteria</taxon>
        <taxon>Alteromonadales</taxon>
        <taxon>Pseudoalteromonadaceae</taxon>
        <taxon>Pseudoalteromonas</taxon>
    </lineage>
</organism>
<dbReference type="InterPro" id="IPR008248">
    <property type="entry name" value="CheB-like"/>
</dbReference>
<reference evidence="10 11" key="1">
    <citation type="submission" date="2023-08" db="EMBL/GenBank/DDBJ databases">
        <title>Pseudoalteromonas haloplanktis LL1 genome.</title>
        <authorList>
            <person name="Wu S."/>
        </authorList>
    </citation>
    <scope>NUCLEOTIDE SEQUENCE [LARGE SCALE GENOMIC DNA]</scope>
    <source>
        <strain evidence="10 11">LL1</strain>
    </source>
</reference>
<feature type="active site" evidence="5 6">
    <location>
        <position position="163"/>
    </location>
</feature>
<evidence type="ECO:0000256" key="7">
    <source>
        <dbReference type="PROSITE-ProRule" id="PRU00169"/>
    </source>
</evidence>
<dbReference type="InterPro" id="IPR001789">
    <property type="entry name" value="Sig_transdc_resp-reg_receiver"/>
</dbReference>
<feature type="active site" evidence="5 6">
    <location>
        <position position="285"/>
    </location>
</feature>
<name>A0ABU1BDM0_PSEHA</name>
<dbReference type="EMBL" id="JAVIFY010000009">
    <property type="protein sequence ID" value="MDQ9092486.1"/>
    <property type="molecule type" value="Genomic_DNA"/>
</dbReference>
<gene>
    <name evidence="5" type="primary">cheB</name>
    <name evidence="10" type="ORF">RC083_12890</name>
</gene>
<dbReference type="NCBIfam" id="NF001965">
    <property type="entry name" value="PRK00742.1"/>
    <property type="match status" value="1"/>
</dbReference>
<comment type="subcellular location">
    <subcellularLocation>
        <location evidence="5">Cytoplasm</location>
    </subcellularLocation>
</comment>
<comment type="domain">
    <text evidence="5">Contains a C-terminal catalytic domain, and an N-terminal region which modulates catalytic activity.</text>
</comment>
<comment type="PTM">
    <text evidence="5">Phosphorylated by CheA. Phosphorylation of the N-terminal regulatory domain activates the methylesterase activity.</text>
</comment>
<evidence type="ECO:0000256" key="1">
    <source>
        <dbReference type="ARBA" id="ARBA00022490"/>
    </source>
</evidence>
<dbReference type="Proteomes" id="UP001226574">
    <property type="component" value="Unassembled WGS sequence"/>
</dbReference>
<comment type="caution">
    <text evidence="10">The sequence shown here is derived from an EMBL/GenBank/DDBJ whole genome shotgun (WGS) entry which is preliminary data.</text>
</comment>
<accession>A0ABU1BDM0</accession>